<dbReference type="RefSeq" id="WP_089198039.1">
    <property type="nucleotide sequence ID" value="NZ_NHRJ02000001.1"/>
</dbReference>
<protein>
    <submittedName>
        <fullName evidence="1">Uncharacterized protein</fullName>
    </submittedName>
</protein>
<name>A0A2W1P526_PAEXE</name>
<accession>A0A2W1P526</accession>
<proteinExistence type="predicted"/>
<sequence>MQFQTLVRSIDEDSITDVEVLIRKLRSELPQVYNAKSVEAFSDVFLYVLQIGVKLGYSPMMLYLPARPQVLPNLVEQFKKINMTIARREQHQDWFHDLFALFVGMASVLRLSWHDIERRIVEGKTDKLGDERR</sequence>
<dbReference type="Proteomes" id="UP000214746">
    <property type="component" value="Unassembled WGS sequence"/>
</dbReference>
<evidence type="ECO:0000313" key="1">
    <source>
        <dbReference type="EMBL" id="PZE22268.1"/>
    </source>
</evidence>
<dbReference type="AlphaFoldDB" id="A0A2W1P526"/>
<comment type="caution">
    <text evidence="1">The sequence shown here is derived from an EMBL/GenBank/DDBJ whole genome shotgun (WGS) entry which is preliminary data.</text>
</comment>
<evidence type="ECO:0000313" key="2">
    <source>
        <dbReference type="Proteomes" id="UP000214746"/>
    </source>
</evidence>
<organism evidence="1 2">
    <name type="scientific">Paenibacillus xerothermodurans</name>
    <dbReference type="NCBI Taxonomy" id="1977292"/>
    <lineage>
        <taxon>Bacteria</taxon>
        <taxon>Bacillati</taxon>
        <taxon>Bacillota</taxon>
        <taxon>Bacilli</taxon>
        <taxon>Bacillales</taxon>
        <taxon>Paenibacillaceae</taxon>
        <taxon>Paenibacillus</taxon>
    </lineage>
</organism>
<gene>
    <name evidence="1" type="ORF">CBW46_000250</name>
</gene>
<reference evidence="1" key="1">
    <citation type="submission" date="2018-06" db="EMBL/GenBank/DDBJ databases">
        <title>Paenibacillus xerothermodurans sp. nov. an extremely dry heat resistant spore forming bacterium isolated from the soil of Cape Canaveral, Florida.</title>
        <authorList>
            <person name="Seuylemezian A."/>
            <person name="Kaur N."/>
            <person name="Patil P."/>
            <person name="Patil P."/>
            <person name="Mayilraj S."/>
            <person name="Vaishampayan P."/>
        </authorList>
    </citation>
    <scope>NUCLEOTIDE SEQUENCE [LARGE SCALE GENOMIC DNA]</scope>
    <source>
        <strain evidence="1">ATCC 27380</strain>
    </source>
</reference>
<keyword evidence="2" id="KW-1185">Reference proteome</keyword>
<dbReference type="OrthoDB" id="2869774at2"/>
<dbReference type="EMBL" id="NHRJ02000001">
    <property type="protein sequence ID" value="PZE22268.1"/>
    <property type="molecule type" value="Genomic_DNA"/>
</dbReference>